<protein>
    <submittedName>
        <fullName evidence="2">GDP-mannose 4,6-dehydratase</fullName>
        <ecNumber evidence="2">4.2.1.47</ecNumber>
    </submittedName>
</protein>
<accession>A0AAW5KJ09</accession>
<evidence type="ECO:0000313" key="2">
    <source>
        <dbReference type="EMBL" id="MCQ4950894.1"/>
    </source>
</evidence>
<feature type="non-terminal residue" evidence="2">
    <location>
        <position position="62"/>
    </location>
</feature>
<organism evidence="2 3">
    <name type="scientific">Bittarella massiliensis</name>
    <name type="common">ex Durand et al. 2017</name>
    <dbReference type="NCBI Taxonomy" id="1720313"/>
    <lineage>
        <taxon>Bacteria</taxon>
        <taxon>Bacillati</taxon>
        <taxon>Bacillota</taxon>
        <taxon>Clostridia</taxon>
        <taxon>Eubacteriales</taxon>
        <taxon>Oscillospiraceae</taxon>
        <taxon>Bittarella (ex Durand et al. 2017)</taxon>
    </lineage>
</organism>
<evidence type="ECO:0000313" key="3">
    <source>
        <dbReference type="Proteomes" id="UP001205063"/>
    </source>
</evidence>
<evidence type="ECO:0000259" key="1">
    <source>
        <dbReference type="Pfam" id="PF16363"/>
    </source>
</evidence>
<dbReference type="Gene3D" id="3.40.50.720">
    <property type="entry name" value="NAD(P)-binding Rossmann-like Domain"/>
    <property type="match status" value="1"/>
</dbReference>
<dbReference type="AlphaFoldDB" id="A0AAW5KJ09"/>
<gene>
    <name evidence="2" type="ORF">NE646_14810</name>
</gene>
<reference evidence="2" key="1">
    <citation type="submission" date="2022-06" db="EMBL/GenBank/DDBJ databases">
        <title>Isolation of gut microbiota from human fecal samples.</title>
        <authorList>
            <person name="Pamer E.G."/>
            <person name="Barat B."/>
            <person name="Waligurski E."/>
            <person name="Medina S."/>
            <person name="Paddock L."/>
            <person name="Mostad J."/>
        </authorList>
    </citation>
    <scope>NUCLEOTIDE SEQUENCE</scope>
    <source>
        <strain evidence="2">DFI.7.96</strain>
    </source>
</reference>
<proteinExistence type="predicted"/>
<dbReference type="RefSeq" id="WP_256136985.1">
    <property type="nucleotide sequence ID" value="NZ_JANGAB010000402.1"/>
</dbReference>
<comment type="caution">
    <text evidence="2">The sequence shown here is derived from an EMBL/GenBank/DDBJ whole genome shotgun (WGS) entry which is preliminary data.</text>
</comment>
<feature type="domain" description="NAD(P)-binding" evidence="1">
    <location>
        <begin position="17"/>
        <end position="61"/>
    </location>
</feature>
<dbReference type="EC" id="4.2.1.47" evidence="2"/>
<dbReference type="EMBL" id="JANGAB010000402">
    <property type="protein sequence ID" value="MCQ4950894.1"/>
    <property type="molecule type" value="Genomic_DNA"/>
</dbReference>
<dbReference type="Pfam" id="PF16363">
    <property type="entry name" value="GDP_Man_Dehyd"/>
    <property type="match status" value="1"/>
</dbReference>
<name>A0AAW5KJ09_9FIRM</name>
<dbReference type="SUPFAM" id="SSF51735">
    <property type="entry name" value="NAD(P)-binding Rossmann-fold domains"/>
    <property type="match status" value="1"/>
</dbReference>
<dbReference type="GO" id="GO:0008446">
    <property type="term" value="F:GDP-mannose 4,6-dehydratase activity"/>
    <property type="evidence" value="ECO:0007669"/>
    <property type="project" value="UniProtKB-EC"/>
</dbReference>
<sequence length="62" mass="6858">MHHFVHHRDGDGDGRPLPLGAVDLLDYAATEAVFRAHQFDGVIHFAGLKAVGESVEKPLEYF</sequence>
<dbReference type="InterPro" id="IPR036291">
    <property type="entry name" value="NAD(P)-bd_dom_sf"/>
</dbReference>
<dbReference type="InterPro" id="IPR016040">
    <property type="entry name" value="NAD(P)-bd_dom"/>
</dbReference>
<keyword evidence="2" id="KW-0456">Lyase</keyword>
<dbReference type="Proteomes" id="UP001205063">
    <property type="component" value="Unassembled WGS sequence"/>
</dbReference>